<evidence type="ECO:0000256" key="1">
    <source>
        <dbReference type="ARBA" id="ARBA00000189"/>
    </source>
</evidence>
<feature type="binding site" evidence="13">
    <location>
        <position position="103"/>
    </location>
    <ligand>
        <name>Ca(2+)</name>
        <dbReference type="ChEBI" id="CHEBI:29108"/>
        <label>2</label>
    </ligand>
</feature>
<feature type="binding site" evidence="13">
    <location>
        <position position="106"/>
    </location>
    <ligand>
        <name>Ca(2+)</name>
        <dbReference type="ChEBI" id="CHEBI:29108"/>
        <label>2</label>
    </ligand>
</feature>
<evidence type="ECO:0000256" key="12">
    <source>
        <dbReference type="PIRSR" id="PIRSR600823-2"/>
    </source>
</evidence>
<evidence type="ECO:0000256" key="6">
    <source>
        <dbReference type="ARBA" id="ARBA00022723"/>
    </source>
</evidence>
<dbReference type="GO" id="GO:0140825">
    <property type="term" value="F:lactoperoxidase activity"/>
    <property type="evidence" value="ECO:0007669"/>
    <property type="project" value="UniProtKB-EC"/>
</dbReference>
<evidence type="ECO:0000259" key="16">
    <source>
        <dbReference type="PROSITE" id="PS50873"/>
    </source>
</evidence>
<keyword evidence="6 13" id="KW-0479">Metal-binding</keyword>
<dbReference type="SUPFAM" id="SSF48113">
    <property type="entry name" value="Heme-dependent peroxidases"/>
    <property type="match status" value="1"/>
</dbReference>
<name>A0A5K1DXE2_9MAGN</name>
<evidence type="ECO:0000256" key="7">
    <source>
        <dbReference type="ARBA" id="ARBA00022837"/>
    </source>
</evidence>
<feature type="binding site" description="axial binding residue" evidence="13">
    <location>
        <position position="58"/>
    </location>
    <ligand>
        <name>heme b</name>
        <dbReference type="ChEBI" id="CHEBI:60344"/>
    </ligand>
    <ligandPart>
        <name>Fe</name>
        <dbReference type="ChEBI" id="CHEBI:18248"/>
    </ligandPart>
</feature>
<sequence>MGGPSWSVQLGRRDSRTASKDAANHNLPSPAAYLAALLTNFQSEGLDAQDLVALSGAHTIGLAQCRFFRNRIYNGASMNPLFLSSLQSSCPAAGGDDNTAPLDGLTPMSFDTAYYANLLLNRGLLPSDQALPDGDLTSRAVGQYSLVPLLFSLDFTRAMVKLGNISPLTGTEGEIRQNCRKIN</sequence>
<evidence type="ECO:0000256" key="10">
    <source>
        <dbReference type="ARBA" id="ARBA00023157"/>
    </source>
</evidence>
<dbReference type="PROSITE" id="PS50873">
    <property type="entry name" value="PEROXIDASE_4"/>
    <property type="match status" value="1"/>
</dbReference>
<evidence type="ECO:0000256" key="11">
    <source>
        <dbReference type="ARBA" id="ARBA00023180"/>
    </source>
</evidence>
<dbReference type="PANTHER" id="PTHR31388:SF5">
    <property type="entry name" value="PEROXIDASE"/>
    <property type="match status" value="1"/>
</dbReference>
<comment type="cofactor">
    <cofactor evidence="13">
        <name>Ca(2+)</name>
        <dbReference type="ChEBI" id="CHEBI:29108"/>
    </cofactor>
    <text evidence="13">Binds 2 calcium ions per subunit.</text>
</comment>
<keyword evidence="4" id="KW-0575">Peroxidase</keyword>
<accession>A0A5K1DXE2</accession>
<dbReference type="GO" id="GO:0046872">
    <property type="term" value="F:metal ion binding"/>
    <property type="evidence" value="ECO:0007669"/>
    <property type="project" value="UniProtKB-KW"/>
</dbReference>
<protein>
    <recommendedName>
        <fullName evidence="3">peroxidase</fullName>
        <ecNumber evidence="3">1.11.1.7</ecNumber>
    </recommendedName>
</protein>
<keyword evidence="10 14" id="KW-1015">Disulfide bond</keyword>
<organism evidence="17">
    <name type="scientific">Nymphaea colorata</name>
    <name type="common">pocket water lily</name>
    <dbReference type="NCBI Taxonomy" id="210225"/>
    <lineage>
        <taxon>Eukaryota</taxon>
        <taxon>Viridiplantae</taxon>
        <taxon>Streptophyta</taxon>
        <taxon>Embryophyta</taxon>
        <taxon>Tracheophyta</taxon>
        <taxon>Spermatophyta</taxon>
        <taxon>Magnoliopsida</taxon>
        <taxon>Nymphaeales</taxon>
        <taxon>Nymphaeaceae</taxon>
        <taxon>Nymphaea</taxon>
    </lineage>
</organism>
<dbReference type="PANTHER" id="PTHR31388">
    <property type="entry name" value="PEROXIDASE 72-RELATED"/>
    <property type="match status" value="1"/>
</dbReference>
<dbReference type="FunFam" id="1.10.420.10:FF:000006">
    <property type="entry name" value="Peroxidase"/>
    <property type="match status" value="1"/>
</dbReference>
<evidence type="ECO:0000313" key="17">
    <source>
        <dbReference type="EMBL" id="VVW44528.1"/>
    </source>
</evidence>
<feature type="region of interest" description="Disordered" evidence="15">
    <location>
        <begin position="1"/>
        <end position="24"/>
    </location>
</feature>
<comment type="similarity">
    <text evidence="2">Belongs to the peroxidase family. Ascorbate peroxidase subfamily.</text>
</comment>
<evidence type="ECO:0000256" key="15">
    <source>
        <dbReference type="SAM" id="MobiDB-lite"/>
    </source>
</evidence>
<evidence type="ECO:0000256" key="9">
    <source>
        <dbReference type="ARBA" id="ARBA00023004"/>
    </source>
</evidence>
<keyword evidence="8" id="KW-0560">Oxidoreductase</keyword>
<keyword evidence="5" id="KW-0349">Heme</keyword>
<gene>
    <name evidence="17" type="ORF">NYM_LOCUS22015</name>
</gene>
<dbReference type="PRINTS" id="PR00458">
    <property type="entry name" value="PEROXIDASE"/>
</dbReference>
<dbReference type="EMBL" id="LR721784">
    <property type="protein sequence ID" value="VVW44528.1"/>
    <property type="molecule type" value="Genomic_DNA"/>
</dbReference>
<keyword evidence="11" id="KW-0325">Glycoprotein</keyword>
<dbReference type="InterPro" id="IPR000823">
    <property type="entry name" value="Peroxidase_pln"/>
</dbReference>
<dbReference type="AlphaFoldDB" id="A0A5K1DXE2"/>
<feature type="disulfide bond" evidence="14">
    <location>
        <begin position="65"/>
        <end position="90"/>
    </location>
</feature>
<feature type="domain" description="Plant heme peroxidase family profile" evidence="16">
    <location>
        <begin position="1"/>
        <end position="183"/>
    </location>
</feature>
<dbReference type="PROSITE" id="PS00435">
    <property type="entry name" value="PEROXIDASE_1"/>
    <property type="match status" value="1"/>
</dbReference>
<dbReference type="InterPro" id="IPR019793">
    <property type="entry name" value="Peroxidases_heam-ligand_BS"/>
</dbReference>
<dbReference type="GO" id="GO:0006979">
    <property type="term" value="P:response to oxidative stress"/>
    <property type="evidence" value="ECO:0007669"/>
    <property type="project" value="InterPro"/>
</dbReference>
<dbReference type="InterPro" id="IPR002016">
    <property type="entry name" value="Haem_peroxidase"/>
</dbReference>
<feature type="binding site" evidence="13">
    <location>
        <position position="59"/>
    </location>
    <ligand>
        <name>Ca(2+)</name>
        <dbReference type="ChEBI" id="CHEBI:29108"/>
        <label>2</label>
    </ligand>
</feature>
<feature type="compositionally biased region" description="Basic and acidic residues" evidence="15">
    <location>
        <begin position="11"/>
        <end position="23"/>
    </location>
</feature>
<dbReference type="Pfam" id="PF00141">
    <property type="entry name" value="peroxidase"/>
    <property type="match status" value="1"/>
</dbReference>
<dbReference type="GO" id="GO:0020037">
    <property type="term" value="F:heme binding"/>
    <property type="evidence" value="ECO:0007669"/>
    <property type="project" value="InterPro"/>
</dbReference>
<evidence type="ECO:0000256" key="14">
    <source>
        <dbReference type="PIRSR" id="PIRSR600823-5"/>
    </source>
</evidence>
<comment type="cofactor">
    <cofactor evidence="13">
        <name>heme b</name>
        <dbReference type="ChEBI" id="CHEBI:60344"/>
    </cofactor>
    <text evidence="13">Binds 1 heme b (iron(II)-protoporphyrin IX) group per subunit.</text>
</comment>
<keyword evidence="9 13" id="KW-0408">Iron</keyword>
<dbReference type="Gene3D" id="1.10.420.10">
    <property type="entry name" value="Peroxidase, domain 2"/>
    <property type="match status" value="1"/>
</dbReference>
<comment type="catalytic activity">
    <reaction evidence="1">
        <text>2 a phenolic donor + H2O2 = 2 a phenolic radical donor + 2 H2O</text>
        <dbReference type="Rhea" id="RHEA:56136"/>
        <dbReference type="ChEBI" id="CHEBI:15377"/>
        <dbReference type="ChEBI" id="CHEBI:16240"/>
        <dbReference type="ChEBI" id="CHEBI:139520"/>
        <dbReference type="ChEBI" id="CHEBI:139521"/>
        <dbReference type="EC" id="1.11.1.7"/>
    </reaction>
</comment>
<dbReference type="EC" id="1.11.1.7" evidence="3"/>
<keyword evidence="7 13" id="KW-0106">Calcium</keyword>
<dbReference type="Gene3D" id="1.10.520.10">
    <property type="match status" value="1"/>
</dbReference>
<proteinExistence type="inferred from homology"/>
<evidence type="ECO:0000256" key="4">
    <source>
        <dbReference type="ARBA" id="ARBA00022559"/>
    </source>
</evidence>
<reference evidence="17" key="1">
    <citation type="submission" date="2019-09" db="EMBL/GenBank/DDBJ databases">
        <authorList>
            <person name="Zhang L."/>
        </authorList>
    </citation>
    <scope>NUCLEOTIDE SEQUENCE</scope>
</reference>
<evidence type="ECO:0000256" key="5">
    <source>
        <dbReference type="ARBA" id="ARBA00022617"/>
    </source>
</evidence>
<evidence type="ECO:0000256" key="8">
    <source>
        <dbReference type="ARBA" id="ARBA00023002"/>
    </source>
</evidence>
<dbReference type="PRINTS" id="PR00461">
    <property type="entry name" value="PLPEROXIDASE"/>
</dbReference>
<evidence type="ECO:0000256" key="13">
    <source>
        <dbReference type="PIRSR" id="PIRSR600823-3"/>
    </source>
</evidence>
<evidence type="ECO:0000256" key="2">
    <source>
        <dbReference type="ARBA" id="ARBA00006873"/>
    </source>
</evidence>
<dbReference type="InterPro" id="IPR010255">
    <property type="entry name" value="Haem_peroxidase_sf"/>
</dbReference>
<evidence type="ECO:0000256" key="3">
    <source>
        <dbReference type="ARBA" id="ARBA00012313"/>
    </source>
</evidence>
<feature type="binding site" evidence="13">
    <location>
        <position position="111"/>
    </location>
    <ligand>
        <name>Ca(2+)</name>
        <dbReference type="ChEBI" id="CHEBI:29108"/>
        <label>2</label>
    </ligand>
</feature>
<feature type="binding site" evidence="12">
    <location>
        <position position="28"/>
    </location>
    <ligand>
        <name>substrate</name>
    </ligand>
</feature>